<evidence type="ECO:0000256" key="1">
    <source>
        <dbReference type="SAM" id="MobiDB-lite"/>
    </source>
</evidence>
<reference evidence="2" key="1">
    <citation type="submission" date="2021-02" db="EMBL/GenBank/DDBJ databases">
        <authorList>
            <person name="Nowell W R."/>
        </authorList>
    </citation>
    <scope>NUCLEOTIDE SEQUENCE</scope>
</reference>
<feature type="region of interest" description="Disordered" evidence="1">
    <location>
        <begin position="318"/>
        <end position="352"/>
    </location>
</feature>
<feature type="compositionally biased region" description="Polar residues" evidence="1">
    <location>
        <begin position="235"/>
        <end position="246"/>
    </location>
</feature>
<organism evidence="2 3">
    <name type="scientific">Rotaria sordida</name>
    <dbReference type="NCBI Taxonomy" id="392033"/>
    <lineage>
        <taxon>Eukaryota</taxon>
        <taxon>Metazoa</taxon>
        <taxon>Spiralia</taxon>
        <taxon>Gnathifera</taxon>
        <taxon>Rotifera</taxon>
        <taxon>Eurotatoria</taxon>
        <taxon>Bdelloidea</taxon>
        <taxon>Philodinida</taxon>
        <taxon>Philodinidae</taxon>
        <taxon>Rotaria</taxon>
    </lineage>
</organism>
<feature type="compositionally biased region" description="Basic and acidic residues" evidence="1">
    <location>
        <begin position="325"/>
        <end position="334"/>
    </location>
</feature>
<feature type="compositionally biased region" description="Polar residues" evidence="1">
    <location>
        <begin position="209"/>
        <end position="227"/>
    </location>
</feature>
<comment type="caution">
    <text evidence="2">The sequence shown here is derived from an EMBL/GenBank/DDBJ whole genome shotgun (WGS) entry which is preliminary data.</text>
</comment>
<proteinExistence type="predicted"/>
<sequence>MMIDGIIQGTDRRKIVSTYYSGQTSIRRQRIERWINKDRSTSIINNKKIRSSKQSDNTLFQTDRHLNVELFQLGEQREKFIEQCNFDQKLFANKQALLHKKNPMILETLNHVQKHCKYTDFNGNNEILIDATVGLTDNDTNKTIRSRPLLATEPIVKRNLFSNVHTQTNTSSKEISRQHDKKHTESSKKLTERKMSITRKSVDQEKQNSSHVQFRTNIKSGSQSAHASSKHRSSIDYQQSNRNITTAHGVRSHQNHTSSIPIINHTKEENNTSSKIRRPNLRTFVSKSTLQEFRQYPERFLSKTNRYLPLLRHQTMKIESNECNTKQEKQRKESSSSISLDHSNESDLTHDNEPLSLIEEIDTKKSEIDLHMSSSINHNRKQSKEVNTLNKTDLMKTIHDDKSERKLALLRLRDREYNHLQTLIHSNRIEHIVRPLSSMKTFENQQQTTNLNDILYSMNSLCSSNIIDKNLSKLGIVIS</sequence>
<keyword evidence="3" id="KW-1185">Reference proteome</keyword>
<dbReference type="EMBL" id="CAJNOL010000755">
    <property type="protein sequence ID" value="CAF1188980.1"/>
    <property type="molecule type" value="Genomic_DNA"/>
</dbReference>
<name>A0A814VIS9_9BILA</name>
<accession>A0A814VIS9</accession>
<gene>
    <name evidence="2" type="ORF">JXQ802_LOCUS23766</name>
</gene>
<dbReference type="AlphaFoldDB" id="A0A814VIS9"/>
<evidence type="ECO:0000313" key="2">
    <source>
        <dbReference type="EMBL" id="CAF1188980.1"/>
    </source>
</evidence>
<feature type="compositionally biased region" description="Basic and acidic residues" evidence="1">
    <location>
        <begin position="342"/>
        <end position="352"/>
    </location>
</feature>
<protein>
    <submittedName>
        <fullName evidence="2">Uncharacterized protein</fullName>
    </submittedName>
</protein>
<feature type="compositionally biased region" description="Basic and acidic residues" evidence="1">
    <location>
        <begin position="174"/>
        <end position="208"/>
    </location>
</feature>
<dbReference type="Proteomes" id="UP000663870">
    <property type="component" value="Unassembled WGS sequence"/>
</dbReference>
<evidence type="ECO:0000313" key="3">
    <source>
        <dbReference type="Proteomes" id="UP000663870"/>
    </source>
</evidence>
<feature type="region of interest" description="Disordered" evidence="1">
    <location>
        <begin position="161"/>
        <end position="274"/>
    </location>
</feature>
<feature type="compositionally biased region" description="Polar residues" evidence="1">
    <location>
        <begin position="161"/>
        <end position="173"/>
    </location>
</feature>